<keyword evidence="4" id="KW-0735">Signal-anchor</keyword>
<keyword evidence="10" id="KW-1185">Reference proteome</keyword>
<organism evidence="9 10">
    <name type="scientific">Asparagus officinalis</name>
    <name type="common">Garden asparagus</name>
    <dbReference type="NCBI Taxonomy" id="4686"/>
    <lineage>
        <taxon>Eukaryota</taxon>
        <taxon>Viridiplantae</taxon>
        <taxon>Streptophyta</taxon>
        <taxon>Embryophyta</taxon>
        <taxon>Tracheophyta</taxon>
        <taxon>Spermatophyta</taxon>
        <taxon>Magnoliopsida</taxon>
        <taxon>Liliopsida</taxon>
        <taxon>Asparagales</taxon>
        <taxon>Asparagaceae</taxon>
        <taxon>Asparagoideae</taxon>
        <taxon>Asparagus</taxon>
    </lineage>
</organism>
<dbReference type="Pfam" id="PF03080">
    <property type="entry name" value="Neprosin"/>
    <property type="match status" value="1"/>
</dbReference>
<keyword evidence="7" id="KW-1133">Transmembrane helix</keyword>
<feature type="domain" description="Neprosin PEP catalytic" evidence="8">
    <location>
        <begin position="163"/>
        <end position="414"/>
    </location>
</feature>
<comment type="subcellular location">
    <subcellularLocation>
        <location evidence="5">Endomembrane system</location>
        <topology evidence="5">Single-pass membrane protein</topology>
    </subcellularLocation>
    <subcellularLocation>
        <location evidence="1">Membrane</location>
        <topology evidence="1">Single-pass type II membrane protein</topology>
    </subcellularLocation>
</comment>
<keyword evidence="7" id="KW-0472">Membrane</keyword>
<evidence type="ECO:0000256" key="7">
    <source>
        <dbReference type="SAM" id="Phobius"/>
    </source>
</evidence>
<evidence type="ECO:0000256" key="6">
    <source>
        <dbReference type="SAM" id="MobiDB-lite"/>
    </source>
</evidence>
<dbReference type="InterPro" id="IPR004314">
    <property type="entry name" value="Neprosin"/>
</dbReference>
<evidence type="ECO:0000259" key="8">
    <source>
        <dbReference type="PROSITE" id="PS52045"/>
    </source>
</evidence>
<feature type="region of interest" description="Disordered" evidence="6">
    <location>
        <begin position="85"/>
        <end position="111"/>
    </location>
</feature>
<evidence type="ECO:0000313" key="9">
    <source>
        <dbReference type="EMBL" id="ONK81279.1"/>
    </source>
</evidence>
<keyword evidence="3" id="KW-0489">Methyltransferase</keyword>
<reference evidence="10" key="1">
    <citation type="journal article" date="2017" name="Nat. Commun.">
        <title>The asparagus genome sheds light on the origin and evolution of a young Y chromosome.</title>
        <authorList>
            <person name="Harkess A."/>
            <person name="Zhou J."/>
            <person name="Xu C."/>
            <person name="Bowers J.E."/>
            <person name="Van der Hulst R."/>
            <person name="Ayyampalayam S."/>
            <person name="Mercati F."/>
            <person name="Riccardi P."/>
            <person name="McKain M.R."/>
            <person name="Kakrana A."/>
            <person name="Tang H."/>
            <person name="Ray J."/>
            <person name="Groenendijk J."/>
            <person name="Arikit S."/>
            <person name="Mathioni S.M."/>
            <person name="Nakano M."/>
            <person name="Shan H."/>
            <person name="Telgmann-Rauber A."/>
            <person name="Kanno A."/>
            <person name="Yue Z."/>
            <person name="Chen H."/>
            <person name="Li W."/>
            <person name="Chen Y."/>
            <person name="Xu X."/>
            <person name="Zhang Y."/>
            <person name="Luo S."/>
            <person name="Chen H."/>
            <person name="Gao J."/>
            <person name="Mao Z."/>
            <person name="Pires J.C."/>
            <person name="Luo M."/>
            <person name="Kudrna D."/>
            <person name="Wing R.A."/>
            <person name="Meyers B.C."/>
            <person name="Yi K."/>
            <person name="Kong H."/>
            <person name="Lavrijsen P."/>
            <person name="Sunseri F."/>
            <person name="Falavigna A."/>
            <person name="Ye Y."/>
            <person name="Leebens-Mack J.H."/>
            <person name="Chen G."/>
        </authorList>
    </citation>
    <scope>NUCLEOTIDE SEQUENCE [LARGE SCALE GENOMIC DNA]</scope>
    <source>
        <strain evidence="10">cv. DH0086</strain>
    </source>
</reference>
<dbReference type="GO" id="GO:0032259">
    <property type="term" value="P:methylation"/>
    <property type="evidence" value="ECO:0007669"/>
    <property type="project" value="UniProtKB-KW"/>
</dbReference>
<sequence length="897" mass="102441">MASSTQKNTDSIIGFFVGFLLATSFAHCSLALETENSTEFRPAKELLMLRRTRALLKKINKPSLKTIQSPDGDIIDCVPSHLQPAFDHPKLRGKKPLNPTERPEGNNGSVLEGMSKSLQLWRDSGEFCPEESVPIRRTTENDLLRVSALGRFGRKPTRRVRRDSSGTGHEHAVGYVSGDKYYGAKASLNVWAPKVTAPSEFTLSQIWVISGPFSADLNTIEAGWQVNPELYGDSLPRFFTYWTSDAYQETGCYNLFCSGFVQTNNKFAIGATISPNSEYNGRQFDVTLLIWKDPKNGHWWLEYGSGLILGYWPSFLFNHLTEYASMIQFGGEIVNSRPSGVHTSTEMGSGHFANKGFRRAAYFRNLQVVDWDNNLIPLSNLHLFADHSSCYGIKGGVNEVWGNYFYYGGPGRCGFEYIVQLPGRIIRGEVEKNKMGRSRLSWIRFSRTLACLQIVLGFFVILASLASLHRFYSTGLLDPSHNFLTIEQSYADFDLKSLSDRFDEVLTRLSDLQDKLESTIDSINKNKSYTGQIVPKSEFKRFLEEEVVQPLYSAHIALRLIRIPQPDSNSEPGSPIEDPLINFFTVEETRKYITSKRNRDGKVSIYGSNKTYNTIGHACVLMRKELEQYMDYDVGSYCKDDWNLAQKLILGGCDPLPRRRCLTRASRVYQKPLPINESLWQLPDDRNVRWNNYRCRNFKCLERKNPQKGFTMCSGCFEMLKEKVKWVTNSSLADFLIADVLSVKPGEIRIGVDVSIGTGSFAARMREWNVTIISTALNIGAPFSETIALRGLIPLYVSLSQRLPFFDNTMDLIHTTVFFDGWVDLQLLDFVLFDWDRVLRPGGLLWIDRFFCSRKDLDDYMYMFLQFRYRKHKWVVTFKSKEEVYLSALLEKPPRSL</sequence>
<evidence type="ECO:0000313" key="10">
    <source>
        <dbReference type="Proteomes" id="UP000243459"/>
    </source>
</evidence>
<dbReference type="PANTHER" id="PTHR44067:SF9">
    <property type="entry name" value="F22F7.17 PROTEIN"/>
    <property type="match status" value="1"/>
</dbReference>
<evidence type="ECO:0000256" key="2">
    <source>
        <dbReference type="ARBA" id="ARBA00008361"/>
    </source>
</evidence>
<dbReference type="InterPro" id="IPR029063">
    <property type="entry name" value="SAM-dependent_MTases_sf"/>
</dbReference>
<accession>A0A5P1FVS9</accession>
<name>A0A5P1FVS9_ASPOF</name>
<dbReference type="PROSITE" id="PS52045">
    <property type="entry name" value="NEPROSIN_PEP_CD"/>
    <property type="match status" value="1"/>
</dbReference>
<keyword evidence="7" id="KW-0812">Transmembrane</keyword>
<proteinExistence type="inferred from homology"/>
<dbReference type="Proteomes" id="UP000243459">
    <property type="component" value="Chromosome 1"/>
</dbReference>
<dbReference type="FunFam" id="3.90.1320.10:FF:000001">
    <property type="entry name" value="Putative carboxyl-terminal proteinase"/>
    <property type="match status" value="1"/>
</dbReference>
<dbReference type="SUPFAM" id="SSF53335">
    <property type="entry name" value="S-adenosyl-L-methionine-dependent methyltransferases"/>
    <property type="match status" value="1"/>
</dbReference>
<feature type="transmembrane region" description="Helical" evidence="7">
    <location>
        <begin position="12"/>
        <end position="32"/>
    </location>
</feature>
<dbReference type="InterPro" id="IPR053223">
    <property type="entry name" value="Prob_Methyltransferase"/>
</dbReference>
<dbReference type="Pfam" id="PF03141">
    <property type="entry name" value="Methyltransf_29"/>
    <property type="match status" value="1"/>
</dbReference>
<dbReference type="GO" id="GO:0016020">
    <property type="term" value="C:membrane"/>
    <property type="evidence" value="ECO:0007669"/>
    <property type="project" value="UniProtKB-SubCell"/>
</dbReference>
<dbReference type="Gramene" id="ONK81279">
    <property type="protein sequence ID" value="ONK81279"/>
    <property type="gene ID" value="A4U43_C01F27340"/>
</dbReference>
<evidence type="ECO:0000256" key="3">
    <source>
        <dbReference type="ARBA" id="ARBA00022603"/>
    </source>
</evidence>
<evidence type="ECO:0000256" key="5">
    <source>
        <dbReference type="ARBA" id="ARBA00037847"/>
    </source>
</evidence>
<dbReference type="Pfam" id="PF14365">
    <property type="entry name" value="Neprosin_AP"/>
    <property type="match status" value="1"/>
</dbReference>
<dbReference type="InterPro" id="IPR025521">
    <property type="entry name" value="Neprosin_propep"/>
</dbReference>
<keyword evidence="3" id="KW-0808">Transferase</keyword>
<dbReference type="AlphaFoldDB" id="A0A5P1FVS9"/>
<comment type="similarity">
    <text evidence="2">Belongs to the methyltransferase superfamily.</text>
</comment>
<evidence type="ECO:0000256" key="1">
    <source>
        <dbReference type="ARBA" id="ARBA00004606"/>
    </source>
</evidence>
<evidence type="ECO:0000256" key="4">
    <source>
        <dbReference type="ARBA" id="ARBA00022968"/>
    </source>
</evidence>
<protein>
    <recommendedName>
        <fullName evidence="8">Neprosin PEP catalytic domain-containing protein</fullName>
    </recommendedName>
</protein>
<dbReference type="Gene3D" id="3.40.50.150">
    <property type="entry name" value="Vaccinia Virus protein VP39"/>
    <property type="match status" value="1"/>
</dbReference>
<dbReference type="PANTHER" id="PTHR44067">
    <property type="entry name" value="S-ADENOSYL-L-METHIONINE-DEPENDENT METHYLTRANSFERASE SUPERFAMILY PROTEIN-RELATED"/>
    <property type="match status" value="1"/>
</dbReference>
<gene>
    <name evidence="9" type="ORF">A4U43_C01F27340</name>
</gene>
<dbReference type="EMBL" id="CM007381">
    <property type="protein sequence ID" value="ONK81279.1"/>
    <property type="molecule type" value="Genomic_DNA"/>
</dbReference>
<dbReference type="InterPro" id="IPR004159">
    <property type="entry name" value="Put_SAM_MeTrfase"/>
</dbReference>
<dbReference type="GO" id="GO:0008168">
    <property type="term" value="F:methyltransferase activity"/>
    <property type="evidence" value="ECO:0007669"/>
    <property type="project" value="UniProtKB-KW"/>
</dbReference>
<dbReference type="Gene3D" id="3.90.1320.10">
    <property type="entry name" value="Outer-capsid protein sigma 3, large lobe"/>
    <property type="match status" value="1"/>
</dbReference>
<dbReference type="GO" id="GO:0012505">
    <property type="term" value="C:endomembrane system"/>
    <property type="evidence" value="ECO:0007669"/>
    <property type="project" value="UniProtKB-SubCell"/>
</dbReference>